<evidence type="ECO:0000313" key="2">
    <source>
        <dbReference type="Proteomes" id="UP000594014"/>
    </source>
</evidence>
<dbReference type="Proteomes" id="UP000594014">
    <property type="component" value="Chromosome"/>
</dbReference>
<keyword evidence="1" id="KW-0238">DNA-binding</keyword>
<protein>
    <submittedName>
        <fullName evidence="1">YlxM family DNA-binding protein</fullName>
    </submittedName>
</protein>
<dbReference type="EMBL" id="CP042469">
    <property type="protein sequence ID" value="QOX62525.1"/>
    <property type="molecule type" value="Genomic_DNA"/>
</dbReference>
<sequence length="118" mass="13630">MFDKMIEISMLYDFYGQLLTAKQQEILKLYHEDNYSLSEIAEEFGISRQGVHDAVKKAEKALHEYENKLGLVKKFMDTEDAIAAIDSQLDELIKENDGNEGLRSKLMDLKSIIDRINE</sequence>
<accession>A0ACD1A7V1</accession>
<reference evidence="1" key="1">
    <citation type="submission" date="2019-08" db="EMBL/GenBank/DDBJ databases">
        <title>Genome sequence of Clostridiales bacterium MT110.</title>
        <authorList>
            <person name="Cao J."/>
        </authorList>
    </citation>
    <scope>NUCLEOTIDE SEQUENCE</scope>
    <source>
        <strain evidence="1">MT110</strain>
    </source>
</reference>
<keyword evidence="2" id="KW-1185">Reference proteome</keyword>
<evidence type="ECO:0000313" key="1">
    <source>
        <dbReference type="EMBL" id="QOX62525.1"/>
    </source>
</evidence>
<gene>
    <name evidence="1" type="ORF">FRZ06_03790</name>
</gene>
<name>A0ACD1A7V1_9FIRM</name>
<proteinExistence type="predicted"/>
<organism evidence="1 2">
    <name type="scientific">Anoxybacterium hadale</name>
    <dbReference type="NCBI Taxonomy" id="3408580"/>
    <lineage>
        <taxon>Bacteria</taxon>
        <taxon>Bacillati</taxon>
        <taxon>Bacillota</taxon>
        <taxon>Clostridia</taxon>
        <taxon>Peptostreptococcales</taxon>
        <taxon>Anaerovoracaceae</taxon>
        <taxon>Anoxybacterium</taxon>
    </lineage>
</organism>